<name>X1V5H4_9ZZZZ</name>
<reference evidence="1" key="1">
    <citation type="journal article" date="2014" name="Front. Microbiol.">
        <title>High frequency of phylogenetically diverse reductive dehalogenase-homologous genes in deep subseafloor sedimentary metagenomes.</title>
        <authorList>
            <person name="Kawai M."/>
            <person name="Futagami T."/>
            <person name="Toyoda A."/>
            <person name="Takaki Y."/>
            <person name="Nishi S."/>
            <person name="Hori S."/>
            <person name="Arai W."/>
            <person name="Tsubouchi T."/>
            <person name="Morono Y."/>
            <person name="Uchiyama I."/>
            <person name="Ito T."/>
            <person name="Fujiyama A."/>
            <person name="Inagaki F."/>
            <person name="Takami H."/>
        </authorList>
    </citation>
    <scope>NUCLEOTIDE SEQUENCE</scope>
    <source>
        <strain evidence="1">Expedition CK06-06</strain>
    </source>
</reference>
<dbReference type="EMBL" id="BARW01032232">
    <property type="protein sequence ID" value="GAJ11007.1"/>
    <property type="molecule type" value="Genomic_DNA"/>
</dbReference>
<gene>
    <name evidence="1" type="ORF">S12H4_51065</name>
</gene>
<proteinExistence type="predicted"/>
<protein>
    <submittedName>
        <fullName evidence="1">Uncharacterized protein</fullName>
    </submittedName>
</protein>
<dbReference type="AlphaFoldDB" id="X1V5H4"/>
<comment type="caution">
    <text evidence="1">The sequence shown here is derived from an EMBL/GenBank/DDBJ whole genome shotgun (WGS) entry which is preliminary data.</text>
</comment>
<organism evidence="1">
    <name type="scientific">marine sediment metagenome</name>
    <dbReference type="NCBI Taxonomy" id="412755"/>
    <lineage>
        <taxon>unclassified sequences</taxon>
        <taxon>metagenomes</taxon>
        <taxon>ecological metagenomes</taxon>
    </lineage>
</organism>
<sequence>ENIAKKHIENSNPGTKEDFSVVVSKFTHPLAKNMLDPYLYQKSRVDYARFYFADYVADIKVDNKPTPNLMSKLSIAENMPLYIICKKFESSQELTIAKDIMRQSKEGESRR</sequence>
<feature type="non-terminal residue" evidence="1">
    <location>
        <position position="1"/>
    </location>
</feature>
<accession>X1V5H4</accession>
<evidence type="ECO:0000313" key="1">
    <source>
        <dbReference type="EMBL" id="GAJ11007.1"/>
    </source>
</evidence>